<gene>
    <name evidence="14" type="primary">NCAS0I00560</name>
    <name evidence="14" type="ordered locus">NCAS_0I00560</name>
</gene>
<dbReference type="InterPro" id="IPR004527">
    <property type="entry name" value="Glu-tRNA-ligase_bac/mito"/>
</dbReference>
<reference key="2">
    <citation type="submission" date="2011-08" db="EMBL/GenBank/DDBJ databases">
        <title>Genome sequence of Naumovozyma castellii.</title>
        <authorList>
            <person name="Gordon J.L."/>
            <person name="Armisen D."/>
            <person name="Proux-Wera E."/>
            <person name="OhEigeartaigh S.S."/>
            <person name="Byrne K.P."/>
            <person name="Wolfe K.H."/>
        </authorList>
    </citation>
    <scope>NUCLEOTIDE SEQUENCE</scope>
    <source>
        <strain>Type strain:CBS 4309</strain>
    </source>
</reference>
<keyword evidence="6 11" id="KW-0067">ATP-binding</keyword>
<evidence type="ECO:0000256" key="10">
    <source>
        <dbReference type="ARBA" id="ARBA00072917"/>
    </source>
</evidence>
<dbReference type="GO" id="GO:0006424">
    <property type="term" value="P:glutamyl-tRNA aminoacylation"/>
    <property type="evidence" value="ECO:0007669"/>
    <property type="project" value="InterPro"/>
</dbReference>
<dbReference type="OrthoDB" id="428822at2759"/>
<dbReference type="CDD" id="cd00808">
    <property type="entry name" value="GluRS_core"/>
    <property type="match status" value="1"/>
</dbReference>
<dbReference type="InterPro" id="IPR045462">
    <property type="entry name" value="aa-tRNA-synth_I_cd-bd"/>
</dbReference>
<comment type="similarity">
    <text evidence="2">Belongs to the class-I aminoacyl-tRNA synthetase family. Glutamate--tRNA ligase type 1 subfamily.</text>
</comment>
<dbReference type="InParanoid" id="G0VJP3"/>
<dbReference type="AlphaFoldDB" id="G0VJP3"/>
<dbReference type="HAMAP" id="MF_00022">
    <property type="entry name" value="Glu_tRNA_synth_type1"/>
    <property type="match status" value="1"/>
</dbReference>
<evidence type="ECO:0000256" key="9">
    <source>
        <dbReference type="ARBA" id="ARBA00030865"/>
    </source>
</evidence>
<reference evidence="14 15" key="1">
    <citation type="journal article" date="2011" name="Proc. Natl. Acad. Sci. U.S.A.">
        <title>Evolutionary erosion of yeast sex chromosomes by mating-type switching accidents.</title>
        <authorList>
            <person name="Gordon J.L."/>
            <person name="Armisen D."/>
            <person name="Proux-Wera E."/>
            <person name="Oheigeartaigh S.S."/>
            <person name="Byrne K.P."/>
            <person name="Wolfe K.H."/>
        </authorList>
    </citation>
    <scope>NUCLEOTIDE SEQUENCE [LARGE SCALE GENOMIC DNA]</scope>
    <source>
        <strain evidence="15">ATCC 76901 / BCRC 22586 / CBS 4309 / NBRC 1992 / NRRL Y-12630</strain>
    </source>
</reference>
<dbReference type="PRINTS" id="PR00987">
    <property type="entry name" value="TRNASYNTHGLU"/>
</dbReference>
<dbReference type="GeneID" id="96905414"/>
<dbReference type="InterPro" id="IPR008925">
    <property type="entry name" value="aa_tRNA-synth_I_cd-bd_sf"/>
</dbReference>
<dbReference type="GO" id="GO:0005524">
    <property type="term" value="F:ATP binding"/>
    <property type="evidence" value="ECO:0007669"/>
    <property type="project" value="UniProtKB-KW"/>
</dbReference>
<evidence type="ECO:0000256" key="2">
    <source>
        <dbReference type="ARBA" id="ARBA00007894"/>
    </source>
</evidence>
<dbReference type="InterPro" id="IPR033910">
    <property type="entry name" value="GluRS_core"/>
</dbReference>
<protein>
    <recommendedName>
        <fullName evidence="10">Glutamate--tRNA ligase, mitochondrial</fullName>
        <ecNumber evidence="3">6.1.1.17</ecNumber>
    </recommendedName>
    <alternativeName>
        <fullName evidence="9">Glutamyl-tRNA synthetase</fullName>
    </alternativeName>
</protein>
<dbReference type="InterPro" id="IPR000924">
    <property type="entry name" value="Glu/Gln-tRNA-synth"/>
</dbReference>
<evidence type="ECO:0000256" key="4">
    <source>
        <dbReference type="ARBA" id="ARBA00022598"/>
    </source>
</evidence>
<dbReference type="eggNOG" id="KOG1149">
    <property type="taxonomic scope" value="Eukaryota"/>
</dbReference>
<dbReference type="InterPro" id="IPR014729">
    <property type="entry name" value="Rossmann-like_a/b/a_fold"/>
</dbReference>
<feature type="domain" description="Glutamyl/glutaminyl-tRNA synthetase class Ib catalytic" evidence="12">
    <location>
        <begin position="46"/>
        <end position="361"/>
    </location>
</feature>
<dbReference type="KEGG" id="ncs:NCAS_0I00560"/>
<dbReference type="NCBIfam" id="TIGR00464">
    <property type="entry name" value="gltX_bact"/>
    <property type="match status" value="1"/>
</dbReference>
<dbReference type="SUPFAM" id="SSF52374">
    <property type="entry name" value="Nucleotidylyl transferase"/>
    <property type="match status" value="1"/>
</dbReference>
<accession>G0VJP3</accession>
<evidence type="ECO:0000256" key="5">
    <source>
        <dbReference type="ARBA" id="ARBA00022741"/>
    </source>
</evidence>
<dbReference type="GO" id="GO:0000049">
    <property type="term" value="F:tRNA binding"/>
    <property type="evidence" value="ECO:0007669"/>
    <property type="project" value="InterPro"/>
</dbReference>
<dbReference type="EC" id="6.1.1.17" evidence="3"/>
<evidence type="ECO:0000256" key="3">
    <source>
        <dbReference type="ARBA" id="ARBA00012835"/>
    </source>
</evidence>
<keyword evidence="7 11" id="KW-0648">Protein biosynthesis</keyword>
<dbReference type="SUPFAM" id="SSF48163">
    <property type="entry name" value="An anticodon-binding domain of class I aminoacyl-tRNA synthetases"/>
    <property type="match status" value="1"/>
</dbReference>
<dbReference type="PANTHER" id="PTHR43311:SF2">
    <property type="entry name" value="GLUTAMATE--TRNA LIGASE, MITOCHONDRIAL-RELATED"/>
    <property type="match status" value="1"/>
</dbReference>
<evidence type="ECO:0000313" key="15">
    <source>
        <dbReference type="Proteomes" id="UP000001640"/>
    </source>
</evidence>
<name>G0VJP3_NAUCA</name>
<feature type="domain" description="Aminoacyl-tRNA synthetase class I anticodon-binding" evidence="13">
    <location>
        <begin position="402"/>
        <end position="519"/>
    </location>
</feature>
<dbReference type="Pfam" id="PF00749">
    <property type="entry name" value="tRNA-synt_1c"/>
    <property type="match status" value="1"/>
</dbReference>
<dbReference type="Gene3D" id="1.10.10.350">
    <property type="match status" value="1"/>
</dbReference>
<dbReference type="HOGENOM" id="CLU_015768_6_3_1"/>
<comment type="subcellular location">
    <subcellularLocation>
        <location evidence="1">Mitochondrion</location>
    </subcellularLocation>
</comment>
<proteinExistence type="inferred from homology"/>
<organism evidence="14 15">
    <name type="scientific">Naumovozyma castellii</name>
    <name type="common">Yeast</name>
    <name type="synonym">Saccharomyces castellii</name>
    <dbReference type="NCBI Taxonomy" id="27288"/>
    <lineage>
        <taxon>Eukaryota</taxon>
        <taxon>Fungi</taxon>
        <taxon>Dikarya</taxon>
        <taxon>Ascomycota</taxon>
        <taxon>Saccharomycotina</taxon>
        <taxon>Saccharomycetes</taxon>
        <taxon>Saccharomycetales</taxon>
        <taxon>Saccharomycetaceae</taxon>
        <taxon>Naumovozyma</taxon>
    </lineage>
</organism>
<dbReference type="Proteomes" id="UP000001640">
    <property type="component" value="Chromosome 9"/>
</dbReference>
<dbReference type="InterPro" id="IPR020058">
    <property type="entry name" value="Glu/Gln-tRNA-synth_Ib_cat-dom"/>
</dbReference>
<evidence type="ECO:0000256" key="6">
    <source>
        <dbReference type="ARBA" id="ARBA00022840"/>
    </source>
</evidence>
<dbReference type="RefSeq" id="XP_003678069.1">
    <property type="nucleotide sequence ID" value="XM_003678021.1"/>
</dbReference>
<dbReference type="FunCoup" id="G0VJP3">
    <property type="interactions" value="761"/>
</dbReference>
<dbReference type="InterPro" id="IPR020751">
    <property type="entry name" value="aa-tRNA-synth_I_codon-bd_sub2"/>
</dbReference>
<dbReference type="Pfam" id="PF19269">
    <property type="entry name" value="Anticodon_2"/>
    <property type="match status" value="1"/>
</dbReference>
<dbReference type="GO" id="GO:0005739">
    <property type="term" value="C:mitochondrion"/>
    <property type="evidence" value="ECO:0007669"/>
    <property type="project" value="UniProtKB-SubCell"/>
</dbReference>
<evidence type="ECO:0000256" key="11">
    <source>
        <dbReference type="RuleBase" id="RU363037"/>
    </source>
</evidence>
<dbReference type="GO" id="GO:0004818">
    <property type="term" value="F:glutamate-tRNA ligase activity"/>
    <property type="evidence" value="ECO:0007669"/>
    <property type="project" value="UniProtKB-EC"/>
</dbReference>
<keyword evidence="5 11" id="KW-0547">Nucleotide-binding</keyword>
<keyword evidence="15" id="KW-1185">Reference proteome</keyword>
<evidence type="ECO:0000256" key="7">
    <source>
        <dbReference type="ARBA" id="ARBA00022917"/>
    </source>
</evidence>
<sequence length="527" mass="61198">MLIKRLLSSRRSYSSLSKNSLKPNSSTGSVLTRRHIKDDIHPKTPVITRFAPSPTGLLHLGSLRTALYNYLLAKNTNGKFILRLEDTDQTRLHPEALKNIFDTLKWCNMEYDEGPIEQSQRLPIYQEYIKKLLKSGHAYYCFCSRERLEQLRTGNMAPGSLSYDRKCIHLDEETIKVNLDKGIPYTIRMKSPERYPLIHDLLHGELNIQPNNREGMWFDDPILIKSDGFPTYHFANVVDDHLMKVTHVIRGEEWLPSTPKHVALYQYFGWAIPKFIHIPLLTSIDDKKLSKRKGDFSVFGLKEQGILPEALINFCALLGWSPPRNVAQETHECFTLDELERLFNLNHLTKGNVKVDYKKLWFFNKHHLQHKLSEKESFNEILNEIMENMIEEKKYERTTDLEGKISTVLTECGSALSKIGEFNELFWYFFERPTYSNKLVSDFLKSHNVEELKKILQLLSENVTKMDLPDMVNEISTTLKIKKKPIFESLRYALTGLHPGVKLPIIIKILGKEECQSRIVASMKYLP</sequence>
<dbReference type="InterPro" id="IPR049940">
    <property type="entry name" value="GluQ/Sye"/>
</dbReference>
<dbReference type="FunFam" id="3.40.50.620:FF:000045">
    <property type="entry name" value="Glutamate--tRNA ligase, mitochondrial"/>
    <property type="match status" value="1"/>
</dbReference>
<evidence type="ECO:0000313" key="14">
    <source>
        <dbReference type="EMBL" id="CCC71724.1"/>
    </source>
</evidence>
<evidence type="ECO:0000256" key="1">
    <source>
        <dbReference type="ARBA" id="ARBA00004173"/>
    </source>
</evidence>
<dbReference type="OMA" id="HGATNVM"/>
<evidence type="ECO:0000259" key="13">
    <source>
        <dbReference type="Pfam" id="PF19269"/>
    </source>
</evidence>
<dbReference type="GO" id="GO:0008270">
    <property type="term" value="F:zinc ion binding"/>
    <property type="evidence" value="ECO:0007669"/>
    <property type="project" value="InterPro"/>
</dbReference>
<dbReference type="STRING" id="1064592.G0VJP3"/>
<dbReference type="EMBL" id="HE576760">
    <property type="protein sequence ID" value="CCC71724.1"/>
    <property type="molecule type" value="Genomic_DNA"/>
</dbReference>
<dbReference type="GO" id="GO:0032543">
    <property type="term" value="P:mitochondrial translation"/>
    <property type="evidence" value="ECO:0007669"/>
    <property type="project" value="EnsemblFungi"/>
</dbReference>
<keyword evidence="8 11" id="KW-0030">Aminoacyl-tRNA synthetase</keyword>
<keyword evidence="4 11" id="KW-0436">Ligase</keyword>
<dbReference type="PANTHER" id="PTHR43311">
    <property type="entry name" value="GLUTAMATE--TRNA LIGASE"/>
    <property type="match status" value="1"/>
</dbReference>
<evidence type="ECO:0000256" key="8">
    <source>
        <dbReference type="ARBA" id="ARBA00023146"/>
    </source>
</evidence>
<dbReference type="Gene3D" id="3.40.50.620">
    <property type="entry name" value="HUPs"/>
    <property type="match status" value="1"/>
</dbReference>
<evidence type="ECO:0000259" key="12">
    <source>
        <dbReference type="Pfam" id="PF00749"/>
    </source>
</evidence>